<evidence type="ECO:0000313" key="3">
    <source>
        <dbReference type="Proteomes" id="UP000284706"/>
    </source>
</evidence>
<name>A0A409Y0I8_9AGAR</name>
<protein>
    <submittedName>
        <fullName evidence="2">Uncharacterized protein</fullName>
    </submittedName>
</protein>
<evidence type="ECO:0000256" key="1">
    <source>
        <dbReference type="SAM" id="MobiDB-lite"/>
    </source>
</evidence>
<feature type="region of interest" description="Disordered" evidence="1">
    <location>
        <begin position="1"/>
        <end position="27"/>
    </location>
</feature>
<accession>A0A409Y0I8</accession>
<evidence type="ECO:0000313" key="2">
    <source>
        <dbReference type="EMBL" id="PPQ96463.1"/>
    </source>
</evidence>
<reference evidence="2 3" key="1">
    <citation type="journal article" date="2018" name="Evol. Lett.">
        <title>Horizontal gene cluster transfer increased hallucinogenic mushroom diversity.</title>
        <authorList>
            <person name="Reynolds H.T."/>
            <person name="Vijayakumar V."/>
            <person name="Gluck-Thaler E."/>
            <person name="Korotkin H.B."/>
            <person name="Matheny P.B."/>
            <person name="Slot J.C."/>
        </authorList>
    </citation>
    <scope>NUCLEOTIDE SEQUENCE [LARGE SCALE GENOMIC DNA]</scope>
    <source>
        <strain evidence="2 3">SRW20</strain>
    </source>
</reference>
<dbReference type="AlphaFoldDB" id="A0A409Y0I8"/>
<comment type="caution">
    <text evidence="2">The sequence shown here is derived from an EMBL/GenBank/DDBJ whole genome shotgun (WGS) entry which is preliminary data.</text>
</comment>
<dbReference type="InParanoid" id="A0A409Y0I8"/>
<gene>
    <name evidence="2" type="ORF">CVT26_010517</name>
</gene>
<organism evidence="2 3">
    <name type="scientific">Gymnopilus dilepis</name>
    <dbReference type="NCBI Taxonomy" id="231916"/>
    <lineage>
        <taxon>Eukaryota</taxon>
        <taxon>Fungi</taxon>
        <taxon>Dikarya</taxon>
        <taxon>Basidiomycota</taxon>
        <taxon>Agaricomycotina</taxon>
        <taxon>Agaricomycetes</taxon>
        <taxon>Agaricomycetidae</taxon>
        <taxon>Agaricales</taxon>
        <taxon>Agaricineae</taxon>
        <taxon>Hymenogastraceae</taxon>
        <taxon>Gymnopilus</taxon>
    </lineage>
</organism>
<dbReference type="Proteomes" id="UP000284706">
    <property type="component" value="Unassembled WGS sequence"/>
</dbReference>
<dbReference type="EMBL" id="NHYE01001369">
    <property type="protein sequence ID" value="PPQ96463.1"/>
    <property type="molecule type" value="Genomic_DNA"/>
</dbReference>
<sequence length="94" mass="10143">MSRRRLLQQSPSGDDDDADGDLEMPLSDRGAEVKIPVAYTDLQALCPGSDIRPLLCLPDAGDEDEGVSRIKASAVPPLLGLKPLSTRNQQSRKD</sequence>
<feature type="compositionally biased region" description="Acidic residues" evidence="1">
    <location>
        <begin position="13"/>
        <end position="22"/>
    </location>
</feature>
<keyword evidence="3" id="KW-1185">Reference proteome</keyword>
<proteinExistence type="predicted"/>